<evidence type="ECO:0000259" key="1">
    <source>
        <dbReference type="Pfam" id="PF04230"/>
    </source>
</evidence>
<organism evidence="2 3">
    <name type="scientific">Clostridium mobile</name>
    <dbReference type="NCBI Taxonomy" id="2841512"/>
    <lineage>
        <taxon>Bacteria</taxon>
        <taxon>Bacillati</taxon>
        <taxon>Bacillota</taxon>
        <taxon>Clostridia</taxon>
        <taxon>Eubacteriales</taxon>
        <taxon>Clostridiaceae</taxon>
        <taxon>Clostridium</taxon>
    </lineage>
</organism>
<keyword evidence="2" id="KW-0808">Transferase</keyword>
<dbReference type="RefSeq" id="WP_216440339.1">
    <property type="nucleotide sequence ID" value="NZ_JAHLQF010000004.1"/>
</dbReference>
<dbReference type="GO" id="GO:0016740">
    <property type="term" value="F:transferase activity"/>
    <property type="evidence" value="ECO:0007669"/>
    <property type="project" value="UniProtKB-KW"/>
</dbReference>
<dbReference type="InterPro" id="IPR007345">
    <property type="entry name" value="Polysacch_pyruvyl_Trfase"/>
</dbReference>
<dbReference type="EMBL" id="JAHLQF010000004">
    <property type="protein sequence ID" value="MBU5485763.1"/>
    <property type="molecule type" value="Genomic_DNA"/>
</dbReference>
<comment type="caution">
    <text evidence="2">The sequence shown here is derived from an EMBL/GenBank/DDBJ whole genome shotgun (WGS) entry which is preliminary data.</text>
</comment>
<proteinExistence type="predicted"/>
<dbReference type="Proteomes" id="UP000726170">
    <property type="component" value="Unassembled WGS sequence"/>
</dbReference>
<accession>A0ABS6EKM0</accession>
<feature type="domain" description="Polysaccharide pyruvyl transferase" evidence="1">
    <location>
        <begin position="17"/>
        <end position="312"/>
    </location>
</feature>
<gene>
    <name evidence="2" type="ORF">KQI86_15695</name>
</gene>
<keyword evidence="3" id="KW-1185">Reference proteome</keyword>
<evidence type="ECO:0000313" key="2">
    <source>
        <dbReference type="EMBL" id="MBU5485763.1"/>
    </source>
</evidence>
<sequence length="372" mass="43262">MKKFGIVSYNIHCNFTNYGSALQSWALHQAVNKIGNGRWQAVLVDYCPEILKDKNALNPMVHMWDTDTESRKMCELSLPAIRENYKKFDRFYHEKFCRTAKKYIPENFNQIVQDEALDGFICGSDTIFCIDEFGFDDGYYANYSCMKNGYSVSYAASFGDAHFTTDTYKTLNERLQNFKAIALRESKMVPYVQEHTSVPVQQVVDPTLLLTSEDYDKIVAPKQENDKYLLLYARRYNPKMEAFAEKMAAENGWKIIEISLRATNAERHRMFYEAGVEEFLSLVKYAEFIVTNSFHGMIFSVQYRRPFYVFSREQCDTKIIELLGFLGLSDRLLFTGEERDAMAIDYLDVHNRISQARNQSIQFLENELSGCE</sequence>
<dbReference type="Pfam" id="PF04230">
    <property type="entry name" value="PS_pyruv_trans"/>
    <property type="match status" value="1"/>
</dbReference>
<reference evidence="2 3" key="1">
    <citation type="submission" date="2021-06" db="EMBL/GenBank/DDBJ databases">
        <authorList>
            <person name="Sun Q."/>
            <person name="Li D."/>
        </authorList>
    </citation>
    <scope>NUCLEOTIDE SEQUENCE [LARGE SCALE GENOMIC DNA]</scope>
    <source>
        <strain evidence="2 3">MSJ-11</strain>
    </source>
</reference>
<protein>
    <submittedName>
        <fullName evidence="2">Polysaccharide pyruvyl transferase family protein</fullName>
    </submittedName>
</protein>
<evidence type="ECO:0000313" key="3">
    <source>
        <dbReference type="Proteomes" id="UP000726170"/>
    </source>
</evidence>
<name>A0ABS6EKM0_9CLOT</name>